<evidence type="ECO:0000313" key="3">
    <source>
        <dbReference type="Proteomes" id="UP000240904"/>
    </source>
</evidence>
<dbReference type="Proteomes" id="UP000240904">
    <property type="component" value="Unassembled WGS sequence"/>
</dbReference>
<dbReference type="InterPro" id="IPR016169">
    <property type="entry name" value="FAD-bd_PCMH_sub2"/>
</dbReference>
<dbReference type="InterPro" id="IPR016166">
    <property type="entry name" value="FAD-bd_PCMH"/>
</dbReference>
<dbReference type="Gene3D" id="3.30.390.50">
    <property type="entry name" value="CO dehydrogenase flavoprotein, C-terminal domain"/>
    <property type="match status" value="1"/>
</dbReference>
<dbReference type="InterPro" id="IPR051312">
    <property type="entry name" value="Diverse_Substr_Oxidored"/>
</dbReference>
<evidence type="ECO:0000259" key="1">
    <source>
        <dbReference type="PROSITE" id="PS51387"/>
    </source>
</evidence>
<dbReference type="RefSeq" id="WP_107281899.1">
    <property type="nucleotide sequence ID" value="NZ_PYMC01000002.1"/>
</dbReference>
<dbReference type="GO" id="GO:0016491">
    <property type="term" value="F:oxidoreductase activity"/>
    <property type="evidence" value="ECO:0007669"/>
    <property type="project" value="InterPro"/>
</dbReference>
<dbReference type="PROSITE" id="PS51387">
    <property type="entry name" value="FAD_PCMH"/>
    <property type="match status" value="1"/>
</dbReference>
<sequence length="258" mass="27665">MIEHYLKPDSTAQAIELMQQHLGVATYFAGGSKLNAAPTKTEKTVAISLANLALDKIEQQGEALHIGAMCRLQTMIDSELMPVALKQAAAFIYSRHVRNQATIGGEIAAVQDEALLLPSLIALKAKLELAESGEMDIEEYIASDKQGLITKVIIPNVNLTCLGYNIARSAAGLSIVTAAVSVDKTGEKIIALEGVAPTPIRLRDVESQDLKGELLEQAVADAIYPEADIRGSVEYKRYIAGVVVTDLLAECQHLAEEA</sequence>
<dbReference type="Pfam" id="PF03450">
    <property type="entry name" value="CO_deh_flav_C"/>
    <property type="match status" value="1"/>
</dbReference>
<dbReference type="InterPro" id="IPR036318">
    <property type="entry name" value="FAD-bd_PCMH-like_sf"/>
</dbReference>
<gene>
    <name evidence="2" type="primary">ygfM</name>
    <name evidence="2" type="ORF">C9I89_03085</name>
</gene>
<dbReference type="GO" id="GO:0071949">
    <property type="term" value="F:FAD binding"/>
    <property type="evidence" value="ECO:0007669"/>
    <property type="project" value="InterPro"/>
</dbReference>
<dbReference type="InterPro" id="IPR005107">
    <property type="entry name" value="CO_DH_flav_C"/>
</dbReference>
<dbReference type="PANTHER" id="PTHR42659:SF9">
    <property type="entry name" value="XANTHINE DEHYDROGENASE FAD-BINDING SUBUNIT XDHB-RELATED"/>
    <property type="match status" value="1"/>
</dbReference>
<proteinExistence type="predicted"/>
<comment type="caution">
    <text evidence="2">The sequence shown here is derived from an EMBL/GenBank/DDBJ whole genome shotgun (WGS) entry which is preliminary data.</text>
</comment>
<dbReference type="InterPro" id="IPR017698">
    <property type="entry name" value="Molybdo-cont_Rdtase_FAD-bd_su"/>
</dbReference>
<dbReference type="OrthoDB" id="6198291at2"/>
<feature type="domain" description="FAD-binding PCMH-type" evidence="1">
    <location>
        <begin position="1"/>
        <end position="159"/>
    </location>
</feature>
<dbReference type="Pfam" id="PF00941">
    <property type="entry name" value="FAD_binding_5"/>
    <property type="match status" value="1"/>
</dbReference>
<dbReference type="AlphaFoldDB" id="A0A2T3N2M4"/>
<dbReference type="SUPFAM" id="SSF56176">
    <property type="entry name" value="FAD-binding/transporter-associated domain-like"/>
    <property type="match status" value="1"/>
</dbReference>
<name>A0A2T3N2M4_9GAMM</name>
<dbReference type="EMBL" id="PYMC01000002">
    <property type="protein sequence ID" value="PSW06535.1"/>
    <property type="molecule type" value="Genomic_DNA"/>
</dbReference>
<dbReference type="SMART" id="SM01092">
    <property type="entry name" value="CO_deh_flav_C"/>
    <property type="match status" value="1"/>
</dbReference>
<dbReference type="PANTHER" id="PTHR42659">
    <property type="entry name" value="XANTHINE DEHYDROGENASE SUBUNIT C-RELATED"/>
    <property type="match status" value="1"/>
</dbReference>
<evidence type="ECO:0000313" key="2">
    <source>
        <dbReference type="EMBL" id="PSW06535.1"/>
    </source>
</evidence>
<dbReference type="InterPro" id="IPR002346">
    <property type="entry name" value="Mopterin_DH_FAD-bd"/>
</dbReference>
<organism evidence="2 3">
    <name type="scientific">Photobacterium lipolyticum</name>
    <dbReference type="NCBI Taxonomy" id="266810"/>
    <lineage>
        <taxon>Bacteria</taxon>
        <taxon>Pseudomonadati</taxon>
        <taxon>Pseudomonadota</taxon>
        <taxon>Gammaproteobacteria</taxon>
        <taxon>Vibrionales</taxon>
        <taxon>Vibrionaceae</taxon>
        <taxon>Photobacterium</taxon>
    </lineage>
</organism>
<dbReference type="NCBIfam" id="TIGR03312">
    <property type="entry name" value="Se_sel_red_FAD"/>
    <property type="match status" value="1"/>
</dbReference>
<protein>
    <submittedName>
        <fullName evidence="2">Molybdopterin-dependent oxidoreductase FAD-binding subunit</fullName>
    </submittedName>
</protein>
<dbReference type="Gene3D" id="3.30.465.10">
    <property type="match status" value="1"/>
</dbReference>
<dbReference type="SUPFAM" id="SSF55447">
    <property type="entry name" value="CO dehydrogenase flavoprotein C-terminal domain-like"/>
    <property type="match status" value="1"/>
</dbReference>
<dbReference type="InterPro" id="IPR036683">
    <property type="entry name" value="CO_DH_flav_C_dom_sf"/>
</dbReference>
<keyword evidence="3" id="KW-1185">Reference proteome</keyword>
<accession>A0A2T3N2M4</accession>
<reference evidence="2 3" key="1">
    <citation type="submission" date="2018-03" db="EMBL/GenBank/DDBJ databases">
        <title>Whole genome sequencing of Histamine producing bacteria.</title>
        <authorList>
            <person name="Butler K."/>
        </authorList>
    </citation>
    <scope>NUCLEOTIDE SEQUENCE [LARGE SCALE GENOMIC DNA]</scope>
    <source>
        <strain evidence="2 3">DSM 16190</strain>
    </source>
</reference>